<evidence type="ECO:0000256" key="8">
    <source>
        <dbReference type="ARBA" id="ARBA00032485"/>
    </source>
</evidence>
<comment type="cofactor">
    <cofactor evidence="1 9">
        <name>Zn(2+)</name>
        <dbReference type="ChEBI" id="CHEBI:29105"/>
    </cofactor>
</comment>
<protein>
    <recommendedName>
        <fullName evidence="7">Sorbitol dehydrogenase</fullName>
    </recommendedName>
    <alternativeName>
        <fullName evidence="8">Polyol dehydrogenase</fullName>
    </alternativeName>
</protein>
<dbReference type="SMART" id="SM00829">
    <property type="entry name" value="PKS_ER"/>
    <property type="match status" value="1"/>
</dbReference>
<dbReference type="PANTHER" id="PTHR43161">
    <property type="entry name" value="SORBITOL DEHYDROGENASE"/>
    <property type="match status" value="1"/>
</dbReference>
<feature type="domain" description="Enoyl reductase (ER)" evidence="10">
    <location>
        <begin position="14"/>
        <end position="345"/>
    </location>
</feature>
<dbReference type="FunFam" id="3.40.50.720:FF:000068">
    <property type="entry name" value="Sorbitol dehydrogenase"/>
    <property type="match status" value="1"/>
</dbReference>
<dbReference type="InterPro" id="IPR045306">
    <property type="entry name" value="SDH-like"/>
</dbReference>
<dbReference type="InterPro" id="IPR013154">
    <property type="entry name" value="ADH-like_N"/>
</dbReference>
<evidence type="ECO:0000256" key="4">
    <source>
        <dbReference type="ARBA" id="ARBA00022833"/>
    </source>
</evidence>
<evidence type="ECO:0000256" key="7">
    <source>
        <dbReference type="ARBA" id="ARBA00026132"/>
    </source>
</evidence>
<gene>
    <name evidence="11" type="ORF">MCOR_36589</name>
</gene>
<dbReference type="InterPro" id="IPR013149">
    <property type="entry name" value="ADH-like_C"/>
</dbReference>
<name>A0A6J8D442_MYTCO</name>
<dbReference type="AlphaFoldDB" id="A0A6J8D442"/>
<evidence type="ECO:0000256" key="1">
    <source>
        <dbReference type="ARBA" id="ARBA00001947"/>
    </source>
</evidence>
<keyword evidence="12" id="KW-1185">Reference proteome</keyword>
<dbReference type="EMBL" id="CACVKT020006582">
    <property type="protein sequence ID" value="CAC5402659.1"/>
    <property type="molecule type" value="Genomic_DNA"/>
</dbReference>
<dbReference type="GO" id="GO:0003939">
    <property type="term" value="F:L-iditol 2-dehydrogenase (NAD+) activity"/>
    <property type="evidence" value="ECO:0007669"/>
    <property type="project" value="TreeGrafter"/>
</dbReference>
<evidence type="ECO:0000256" key="2">
    <source>
        <dbReference type="ARBA" id="ARBA00008072"/>
    </source>
</evidence>
<dbReference type="InterPro" id="IPR020843">
    <property type="entry name" value="ER"/>
</dbReference>
<comment type="similarity">
    <text evidence="2 9">Belongs to the zinc-containing alcohol dehydrogenase family.</text>
</comment>
<dbReference type="SUPFAM" id="SSF50129">
    <property type="entry name" value="GroES-like"/>
    <property type="match status" value="1"/>
</dbReference>
<keyword evidence="5 11" id="KW-0560">Oxidoreductase</keyword>
<dbReference type="GO" id="GO:0006062">
    <property type="term" value="P:sorbitol catabolic process"/>
    <property type="evidence" value="ECO:0007669"/>
    <property type="project" value="TreeGrafter"/>
</dbReference>
<sequence length="352" mass="37534">MSDTNLSAVLYKKGDLRLEDRGIPEPGPGEVQISMQKVGICGSDVKYWTAGAIGDFIVKGPILLGHEASGIVTKLGPNVKNLKVGDRVAMDPHITCRSCEFCKAGRYNMCPDLFFLATPPDSGALARYHVHAADFVFKLPDNVSFEEGACVEPLSVGLNACRRVGVTMGNHVLITGAGPIGLCSLLVAKAYGAAAICITDVDAKRLEFAKTLGATHTYLIGKDDKPEELGHKIGEMMGGPPHHTIECSGAQFSVDLAVYATRHAGAVGIIGHGPPRVSFPIVTTVAKELDLKGCFRYVNTWPTLIEMISAGQINVKPIITHNFTIEETLQAFETAKSGAGIKVMIDCAKKMA</sequence>
<dbReference type="CDD" id="cd05285">
    <property type="entry name" value="sorbitol_DH"/>
    <property type="match status" value="1"/>
</dbReference>
<organism evidence="11 12">
    <name type="scientific">Mytilus coruscus</name>
    <name type="common">Sea mussel</name>
    <dbReference type="NCBI Taxonomy" id="42192"/>
    <lineage>
        <taxon>Eukaryota</taxon>
        <taxon>Metazoa</taxon>
        <taxon>Spiralia</taxon>
        <taxon>Lophotrochozoa</taxon>
        <taxon>Mollusca</taxon>
        <taxon>Bivalvia</taxon>
        <taxon>Autobranchia</taxon>
        <taxon>Pteriomorphia</taxon>
        <taxon>Mytilida</taxon>
        <taxon>Mytiloidea</taxon>
        <taxon>Mytilidae</taxon>
        <taxon>Mytilinae</taxon>
        <taxon>Mytilus</taxon>
    </lineage>
</organism>
<dbReference type="PROSITE" id="PS00059">
    <property type="entry name" value="ADH_ZINC"/>
    <property type="match status" value="1"/>
</dbReference>
<reference evidence="11 12" key="1">
    <citation type="submission" date="2020-06" db="EMBL/GenBank/DDBJ databases">
        <authorList>
            <person name="Li R."/>
            <person name="Bekaert M."/>
        </authorList>
    </citation>
    <scope>NUCLEOTIDE SEQUENCE [LARGE SCALE GENOMIC DNA]</scope>
    <source>
        <strain evidence="12">wild</strain>
    </source>
</reference>
<evidence type="ECO:0000256" key="6">
    <source>
        <dbReference type="ARBA" id="ARBA00023027"/>
    </source>
</evidence>
<dbReference type="Proteomes" id="UP000507470">
    <property type="component" value="Unassembled WGS sequence"/>
</dbReference>
<dbReference type="InterPro" id="IPR036291">
    <property type="entry name" value="NAD(P)-bd_dom_sf"/>
</dbReference>
<dbReference type="Gene3D" id="3.90.180.10">
    <property type="entry name" value="Medium-chain alcohol dehydrogenases, catalytic domain"/>
    <property type="match status" value="1"/>
</dbReference>
<evidence type="ECO:0000256" key="9">
    <source>
        <dbReference type="RuleBase" id="RU361277"/>
    </source>
</evidence>
<accession>A0A6J8D442</accession>
<keyword evidence="6" id="KW-0520">NAD</keyword>
<dbReference type="GO" id="GO:0008270">
    <property type="term" value="F:zinc ion binding"/>
    <property type="evidence" value="ECO:0007669"/>
    <property type="project" value="InterPro"/>
</dbReference>
<dbReference type="PANTHER" id="PTHR43161:SF9">
    <property type="entry name" value="SORBITOL DEHYDROGENASE"/>
    <property type="match status" value="1"/>
</dbReference>
<dbReference type="InterPro" id="IPR011032">
    <property type="entry name" value="GroES-like_sf"/>
</dbReference>
<evidence type="ECO:0000259" key="10">
    <source>
        <dbReference type="SMART" id="SM00829"/>
    </source>
</evidence>
<evidence type="ECO:0000256" key="5">
    <source>
        <dbReference type="ARBA" id="ARBA00023002"/>
    </source>
</evidence>
<dbReference type="Pfam" id="PF00107">
    <property type="entry name" value="ADH_zinc_N"/>
    <property type="match status" value="1"/>
</dbReference>
<keyword evidence="4 9" id="KW-0862">Zinc</keyword>
<evidence type="ECO:0000313" key="12">
    <source>
        <dbReference type="Proteomes" id="UP000507470"/>
    </source>
</evidence>
<evidence type="ECO:0000313" key="11">
    <source>
        <dbReference type="EMBL" id="CAC5402659.1"/>
    </source>
</evidence>
<proteinExistence type="inferred from homology"/>
<dbReference type="SUPFAM" id="SSF51735">
    <property type="entry name" value="NAD(P)-binding Rossmann-fold domains"/>
    <property type="match status" value="1"/>
</dbReference>
<dbReference type="InterPro" id="IPR002328">
    <property type="entry name" value="ADH_Zn_CS"/>
</dbReference>
<dbReference type="Gene3D" id="3.40.50.720">
    <property type="entry name" value="NAD(P)-binding Rossmann-like Domain"/>
    <property type="match status" value="1"/>
</dbReference>
<dbReference type="Pfam" id="PF08240">
    <property type="entry name" value="ADH_N"/>
    <property type="match status" value="1"/>
</dbReference>
<dbReference type="OrthoDB" id="1879366at2759"/>
<evidence type="ECO:0000256" key="3">
    <source>
        <dbReference type="ARBA" id="ARBA00022723"/>
    </source>
</evidence>
<keyword evidence="3 9" id="KW-0479">Metal-binding</keyword>